<keyword evidence="6" id="KW-0812">Transmembrane</keyword>
<dbReference type="Pfam" id="PF12662">
    <property type="entry name" value="cEGF"/>
    <property type="match status" value="2"/>
</dbReference>
<sequence length="315" mass="35390">TNFNNAKTQCESIYAALALFSSNAEYKSVKSYLEGNINSINSNIQGIWLDHKAVDTDNDSLYEHYWGNELFDPYSWIWSYWPPSANCKYVKSGPCCARYLPVTFWPYYWYLNERSCTDNNWFLCKPVDECKTGAANCSHNCTEQVLGYTCSCYKGFALSSNNRTCDDINECSPNQTVCEQNCTNTNGSYRCSCYKGYTLNLSNNKTCLDVNECVNASVCQHICNNTAGSYFCSCKSGYRLDSNKFSCSDIDECSTNTSMCSQKCINTVGSYNCSCRRGYSLAKDNITCKDINECSKNASICGQVCNNVNGSYYCS</sequence>
<feature type="domain" description="EGF-like" evidence="15">
    <location>
        <begin position="209"/>
        <end position="244"/>
    </location>
</feature>
<dbReference type="InterPro" id="IPR001881">
    <property type="entry name" value="EGF-like_Ca-bd_dom"/>
</dbReference>
<dbReference type="KEGG" id="bgt:106075615"/>
<dbReference type="AlphaFoldDB" id="A0A2C9L066"/>
<proteinExistence type="predicted"/>
<dbReference type="PROSITE" id="PS50026">
    <property type="entry name" value="EGF_3"/>
    <property type="match status" value="3"/>
</dbReference>
<dbReference type="GO" id="GO:0016020">
    <property type="term" value="C:membrane"/>
    <property type="evidence" value="ECO:0007669"/>
    <property type="project" value="UniProtKB-SubCell"/>
</dbReference>
<evidence type="ECO:0000256" key="1">
    <source>
        <dbReference type="ARBA" id="ARBA00004479"/>
    </source>
</evidence>
<dbReference type="PROSITE" id="PS00010">
    <property type="entry name" value="ASX_HYDROXYL"/>
    <property type="match status" value="3"/>
</dbReference>
<evidence type="ECO:0000256" key="3">
    <source>
        <dbReference type="ARBA" id="ARBA00022525"/>
    </source>
</evidence>
<dbReference type="VEuPathDB" id="VectorBase:BGLB025576"/>
<keyword evidence="8" id="KW-0677">Repeat</keyword>
<dbReference type="InterPro" id="IPR026823">
    <property type="entry name" value="cEGF"/>
</dbReference>
<dbReference type="SMART" id="SM00179">
    <property type="entry name" value="EGF_CA"/>
    <property type="match status" value="5"/>
</dbReference>
<dbReference type="InterPro" id="IPR000152">
    <property type="entry name" value="EGF-type_Asp/Asn_hydroxyl_site"/>
</dbReference>
<dbReference type="Pfam" id="PF07645">
    <property type="entry name" value="EGF_CA"/>
    <property type="match status" value="2"/>
</dbReference>
<dbReference type="FunFam" id="2.10.25.10:FF:000010">
    <property type="entry name" value="Pro-epidermal growth factor"/>
    <property type="match status" value="1"/>
</dbReference>
<dbReference type="InterPro" id="IPR049883">
    <property type="entry name" value="NOTCH1_EGF-like"/>
</dbReference>
<dbReference type="PROSITE" id="PS01187">
    <property type="entry name" value="EGF_CA"/>
    <property type="match status" value="1"/>
</dbReference>
<keyword evidence="3" id="KW-0964">Secreted</keyword>
<organism evidence="16 17">
    <name type="scientific">Biomphalaria glabrata</name>
    <name type="common">Bloodfluke planorb</name>
    <name type="synonym">Freshwater snail</name>
    <dbReference type="NCBI Taxonomy" id="6526"/>
    <lineage>
        <taxon>Eukaryota</taxon>
        <taxon>Metazoa</taxon>
        <taxon>Spiralia</taxon>
        <taxon>Lophotrochozoa</taxon>
        <taxon>Mollusca</taxon>
        <taxon>Gastropoda</taxon>
        <taxon>Heterobranchia</taxon>
        <taxon>Euthyneura</taxon>
        <taxon>Panpulmonata</taxon>
        <taxon>Hygrophila</taxon>
        <taxon>Lymnaeoidea</taxon>
        <taxon>Planorbidae</taxon>
        <taxon>Biomphalaria</taxon>
    </lineage>
</organism>
<dbReference type="InterPro" id="IPR016187">
    <property type="entry name" value="CTDL_fold"/>
</dbReference>
<keyword evidence="10" id="KW-0472">Membrane</keyword>
<feature type="domain" description="EGF-like" evidence="15">
    <location>
        <begin position="249"/>
        <end position="289"/>
    </location>
</feature>
<dbReference type="VEuPathDB" id="VectorBase:BGLAX_028694"/>
<accession>A0A2C9L066</accession>
<keyword evidence="12" id="KW-0675">Receptor</keyword>
<gene>
    <name evidence="16" type="primary">106075615</name>
</gene>
<dbReference type="PROSITE" id="PS01186">
    <property type="entry name" value="EGF_2"/>
    <property type="match status" value="2"/>
</dbReference>
<dbReference type="FunFam" id="2.10.25.10:FF:000009">
    <property type="entry name" value="Low-density lipoprotein receptor isoform 1"/>
    <property type="match status" value="1"/>
</dbReference>
<evidence type="ECO:0000259" key="15">
    <source>
        <dbReference type="PROSITE" id="PS50026"/>
    </source>
</evidence>
<dbReference type="SUPFAM" id="SSF57184">
    <property type="entry name" value="Growth factor receptor domain"/>
    <property type="match status" value="1"/>
</dbReference>
<evidence type="ECO:0000256" key="8">
    <source>
        <dbReference type="ARBA" id="ARBA00022737"/>
    </source>
</evidence>
<reference evidence="16" key="1">
    <citation type="submission" date="2020-05" db="UniProtKB">
        <authorList>
            <consortium name="EnsemblMetazoa"/>
        </authorList>
    </citation>
    <scope>IDENTIFICATION</scope>
    <source>
        <strain evidence="16">BB02</strain>
    </source>
</reference>
<evidence type="ECO:0000256" key="2">
    <source>
        <dbReference type="ARBA" id="ARBA00004613"/>
    </source>
</evidence>
<dbReference type="GO" id="GO:0006897">
    <property type="term" value="P:endocytosis"/>
    <property type="evidence" value="ECO:0007669"/>
    <property type="project" value="UniProtKB-KW"/>
</dbReference>
<dbReference type="PANTHER" id="PTHR47333">
    <property type="entry name" value="VON WILLEBRAND FACTOR C AND EGF DOMAIN-CONTAINING PROTEIN"/>
    <property type="match status" value="1"/>
</dbReference>
<keyword evidence="7" id="KW-0732">Signal</keyword>
<dbReference type="Proteomes" id="UP000076420">
    <property type="component" value="Unassembled WGS sequence"/>
</dbReference>
<evidence type="ECO:0000256" key="6">
    <source>
        <dbReference type="ARBA" id="ARBA00022692"/>
    </source>
</evidence>
<evidence type="ECO:0000256" key="7">
    <source>
        <dbReference type="ARBA" id="ARBA00022729"/>
    </source>
</evidence>
<evidence type="ECO:0000256" key="10">
    <source>
        <dbReference type="ARBA" id="ARBA00023136"/>
    </source>
</evidence>
<feature type="disulfide bond" evidence="14">
    <location>
        <begin position="213"/>
        <end position="223"/>
    </location>
</feature>
<evidence type="ECO:0000256" key="14">
    <source>
        <dbReference type="PROSITE-ProRule" id="PRU00076"/>
    </source>
</evidence>
<dbReference type="SUPFAM" id="SSF57196">
    <property type="entry name" value="EGF/Laminin"/>
    <property type="match status" value="2"/>
</dbReference>
<protein>
    <recommendedName>
        <fullName evidence="15">EGF-like domain-containing protein</fullName>
    </recommendedName>
</protein>
<dbReference type="EnsemblMetazoa" id="BGLB025576-RA">
    <property type="protein sequence ID" value="BGLB025576-PA"/>
    <property type="gene ID" value="BGLB025576"/>
</dbReference>
<dbReference type="Gene3D" id="2.10.25.10">
    <property type="entry name" value="Laminin"/>
    <property type="match status" value="5"/>
</dbReference>
<keyword evidence="5" id="KW-0254">Endocytosis</keyword>
<dbReference type="InterPro" id="IPR018097">
    <property type="entry name" value="EGF_Ca-bd_CS"/>
</dbReference>
<dbReference type="InterPro" id="IPR052080">
    <property type="entry name" value="vWF_C/EGF_Fibrillin"/>
</dbReference>
<keyword evidence="4 14" id="KW-0245">EGF-like domain</keyword>
<evidence type="ECO:0000313" key="16">
    <source>
        <dbReference type="EnsemblMetazoa" id="BGLB025576-PA"/>
    </source>
</evidence>
<dbReference type="SUPFAM" id="SSF56436">
    <property type="entry name" value="C-type lectin-like"/>
    <property type="match status" value="1"/>
</dbReference>
<dbReference type="InterPro" id="IPR009030">
    <property type="entry name" value="Growth_fac_rcpt_cys_sf"/>
</dbReference>
<dbReference type="GO" id="GO:0005509">
    <property type="term" value="F:calcium ion binding"/>
    <property type="evidence" value="ECO:0007669"/>
    <property type="project" value="InterPro"/>
</dbReference>
<evidence type="ECO:0000256" key="11">
    <source>
        <dbReference type="ARBA" id="ARBA00023157"/>
    </source>
</evidence>
<evidence type="ECO:0000256" key="4">
    <source>
        <dbReference type="ARBA" id="ARBA00022536"/>
    </source>
</evidence>
<feature type="domain" description="EGF-like" evidence="15">
    <location>
        <begin position="167"/>
        <end position="203"/>
    </location>
</feature>
<dbReference type="InterPro" id="IPR000742">
    <property type="entry name" value="EGF"/>
</dbReference>
<evidence type="ECO:0000256" key="13">
    <source>
        <dbReference type="ARBA" id="ARBA00023180"/>
    </source>
</evidence>
<dbReference type="STRING" id="6526.A0A2C9L066"/>
<keyword evidence="9" id="KW-1133">Transmembrane helix</keyword>
<dbReference type="GO" id="GO:0005576">
    <property type="term" value="C:extracellular region"/>
    <property type="evidence" value="ECO:0007669"/>
    <property type="project" value="UniProtKB-SubCell"/>
</dbReference>
<evidence type="ECO:0000256" key="9">
    <source>
        <dbReference type="ARBA" id="ARBA00022989"/>
    </source>
</evidence>
<dbReference type="FunFam" id="2.10.25.10:FF:000240">
    <property type="entry name" value="Vitamin K-dependent protein S"/>
    <property type="match status" value="1"/>
</dbReference>
<name>A0A2C9L066_BIOGL</name>
<evidence type="ECO:0000313" key="17">
    <source>
        <dbReference type="Proteomes" id="UP000076420"/>
    </source>
</evidence>
<evidence type="ECO:0000256" key="5">
    <source>
        <dbReference type="ARBA" id="ARBA00022583"/>
    </source>
</evidence>
<keyword evidence="13" id="KW-0325">Glycoprotein</keyword>
<keyword evidence="11 14" id="KW-1015">Disulfide bond</keyword>
<comment type="subcellular location">
    <subcellularLocation>
        <location evidence="1">Membrane</location>
        <topology evidence="1">Single-pass type I membrane protein</topology>
    </subcellularLocation>
    <subcellularLocation>
        <location evidence="2">Secreted</location>
    </subcellularLocation>
</comment>
<comment type="caution">
    <text evidence="14">Lacks conserved residue(s) required for the propagation of feature annotation.</text>
</comment>
<evidence type="ECO:0000256" key="12">
    <source>
        <dbReference type="ARBA" id="ARBA00023170"/>
    </source>
</evidence>
<dbReference type="PANTHER" id="PTHR47333:SF4">
    <property type="entry name" value="EGF-LIKE DOMAIN-CONTAINING PROTEIN"/>
    <property type="match status" value="1"/>
</dbReference>
<dbReference type="SMART" id="SM00181">
    <property type="entry name" value="EGF"/>
    <property type="match status" value="4"/>
</dbReference>